<evidence type="ECO:0000256" key="3">
    <source>
        <dbReference type="PROSITE-ProRule" id="PRU00221"/>
    </source>
</evidence>
<dbReference type="CDD" id="cd00200">
    <property type="entry name" value="WD40"/>
    <property type="match status" value="1"/>
</dbReference>
<dbReference type="GO" id="GO:0035082">
    <property type="term" value="P:axoneme assembly"/>
    <property type="evidence" value="ECO:0007669"/>
    <property type="project" value="TreeGrafter"/>
</dbReference>
<protein>
    <submittedName>
        <fullName evidence="5">Sperm associated antigen 16</fullName>
    </submittedName>
</protein>
<dbReference type="PROSITE" id="PS00678">
    <property type="entry name" value="WD_REPEATS_1"/>
    <property type="match status" value="2"/>
</dbReference>
<dbReference type="GO" id="GO:1990716">
    <property type="term" value="C:axonemal central apparatus"/>
    <property type="evidence" value="ECO:0007669"/>
    <property type="project" value="TreeGrafter"/>
</dbReference>
<dbReference type="Gene3D" id="2.130.10.10">
    <property type="entry name" value="YVTN repeat-like/Quinoprotein amine dehydrogenase"/>
    <property type="match status" value="2"/>
</dbReference>
<keyword evidence="4" id="KW-0175">Coiled coil</keyword>
<dbReference type="PROSITE" id="PS50294">
    <property type="entry name" value="WD_REPEATS_REGION"/>
    <property type="match status" value="4"/>
</dbReference>
<feature type="repeat" description="WD" evidence="3">
    <location>
        <begin position="203"/>
        <end position="244"/>
    </location>
</feature>
<dbReference type="PANTHER" id="PTHR14604">
    <property type="entry name" value="WD40 REPEAT PF20"/>
    <property type="match status" value="1"/>
</dbReference>
<dbReference type="Pfam" id="PF00400">
    <property type="entry name" value="WD40"/>
    <property type="match status" value="4"/>
</dbReference>
<dbReference type="InterPro" id="IPR015943">
    <property type="entry name" value="WD40/YVTN_repeat-like_dom_sf"/>
</dbReference>
<feature type="coiled-coil region" evidence="4">
    <location>
        <begin position="71"/>
        <end position="105"/>
    </location>
</feature>
<dbReference type="InterPro" id="IPR020472">
    <property type="entry name" value="WD40_PAC1"/>
</dbReference>
<dbReference type="InterPro" id="IPR036322">
    <property type="entry name" value="WD40_repeat_dom_sf"/>
</dbReference>
<dbReference type="InterPro" id="IPR050995">
    <property type="entry name" value="WD-F-box_domain-protein"/>
</dbReference>
<evidence type="ECO:0000313" key="6">
    <source>
        <dbReference type="Proteomes" id="UP000694424"/>
    </source>
</evidence>
<keyword evidence="1 3" id="KW-0853">WD repeat</keyword>
<dbReference type="PROSITE" id="PS50082">
    <property type="entry name" value="WD_REPEATS_2"/>
    <property type="match status" value="4"/>
</dbReference>
<dbReference type="Proteomes" id="UP000694424">
    <property type="component" value="Unplaced"/>
</dbReference>
<dbReference type="Ensembl" id="ENSAOWT00000014681.1">
    <property type="protein sequence ID" value="ENSAOWP00000012908.1"/>
    <property type="gene ID" value="ENSAOWG00000008818.1"/>
</dbReference>
<evidence type="ECO:0000256" key="1">
    <source>
        <dbReference type="ARBA" id="ARBA00022574"/>
    </source>
</evidence>
<dbReference type="FunFam" id="2.130.10.10:FF:001413">
    <property type="entry name" value="sperm-associated antigen 16 protein"/>
    <property type="match status" value="1"/>
</dbReference>
<organism evidence="5 6">
    <name type="scientific">Apteryx owenii</name>
    <name type="common">Little spotted kiwi</name>
    <dbReference type="NCBI Taxonomy" id="8824"/>
    <lineage>
        <taxon>Eukaryota</taxon>
        <taxon>Metazoa</taxon>
        <taxon>Chordata</taxon>
        <taxon>Craniata</taxon>
        <taxon>Vertebrata</taxon>
        <taxon>Euteleostomi</taxon>
        <taxon>Archelosauria</taxon>
        <taxon>Archosauria</taxon>
        <taxon>Dinosauria</taxon>
        <taxon>Saurischia</taxon>
        <taxon>Theropoda</taxon>
        <taxon>Coelurosauria</taxon>
        <taxon>Aves</taxon>
        <taxon>Palaeognathae</taxon>
        <taxon>Apterygiformes</taxon>
        <taxon>Apterygidae</taxon>
        <taxon>Apteryx</taxon>
    </lineage>
</organism>
<dbReference type="InterPro" id="IPR001680">
    <property type="entry name" value="WD40_rpt"/>
</dbReference>
<evidence type="ECO:0000256" key="2">
    <source>
        <dbReference type="ARBA" id="ARBA00022737"/>
    </source>
</evidence>
<evidence type="ECO:0000256" key="4">
    <source>
        <dbReference type="SAM" id="Coils"/>
    </source>
</evidence>
<feature type="repeat" description="WD" evidence="3">
    <location>
        <begin position="329"/>
        <end position="361"/>
    </location>
</feature>
<dbReference type="PRINTS" id="PR00320">
    <property type="entry name" value="GPROTEINBRPT"/>
</dbReference>
<dbReference type="AlphaFoldDB" id="A0A8B9PNE5"/>
<feature type="repeat" description="WD" evidence="3">
    <location>
        <begin position="245"/>
        <end position="286"/>
    </location>
</feature>
<keyword evidence="6" id="KW-1185">Reference proteome</keyword>
<accession>A0A8B9PNE5</accession>
<name>A0A8B9PNE5_APTOW</name>
<dbReference type="SUPFAM" id="SSF50978">
    <property type="entry name" value="WD40 repeat-like"/>
    <property type="match status" value="1"/>
</dbReference>
<dbReference type="SMART" id="SM00320">
    <property type="entry name" value="WD40"/>
    <property type="match status" value="4"/>
</dbReference>
<feature type="repeat" description="WD" evidence="3">
    <location>
        <begin position="287"/>
        <end position="328"/>
    </location>
</feature>
<sequence>MAADTAVLVKTTFKSVSEVPETVDDFLCNFLVRLGMSRTLDCFQTEWYELIERGVFTAQDAGLVPTVYTRNQQLETENMHLKKDLENYKLAANKAKEALLKMQKERDFHRMHHKRVVQEKNKLICDIKRLKTHYASYEPVLKQLTEKYQSTLRQKMLTSLERDRAVGQDSEFPVDNQVKPYLACAKEYTQPLKSGVYRLSNTLKAHDLAVSCLALHPRKNIVATGSDDHFWKMWAFPNGNIIMTGEGHTDWLSGCCFHPSGTRLVTSSGDTTVRIWDLSKGKCILTLGGHAHAVWDCSWHSCGDFVASASMDSTCKIWDVNSERCQHTLRGHKDSVNSIEFLPFSNTALTSSADKTLSLWDARMHCDVFSSLRTYRGDAFFSLWDVRKLGPVASIEAGPHPANQVVFEPSGRML</sequence>
<reference evidence="5" key="2">
    <citation type="submission" date="2025-09" db="UniProtKB">
        <authorList>
            <consortium name="Ensembl"/>
        </authorList>
    </citation>
    <scope>IDENTIFICATION</scope>
</reference>
<proteinExistence type="predicted"/>
<keyword evidence="2" id="KW-0677">Repeat</keyword>
<evidence type="ECO:0000313" key="5">
    <source>
        <dbReference type="Ensembl" id="ENSAOWP00000012908.1"/>
    </source>
</evidence>
<dbReference type="InterPro" id="IPR019775">
    <property type="entry name" value="WD40_repeat_CS"/>
</dbReference>
<dbReference type="PANTHER" id="PTHR14604:SF3">
    <property type="entry name" value="SPERM-ASSOCIATED ANTIGEN 16 PROTEIN"/>
    <property type="match status" value="1"/>
</dbReference>
<reference evidence="5" key="1">
    <citation type="submission" date="2025-08" db="UniProtKB">
        <authorList>
            <consortium name="Ensembl"/>
        </authorList>
    </citation>
    <scope>IDENTIFICATION</scope>
</reference>